<feature type="region of interest" description="Disordered" evidence="1">
    <location>
        <begin position="164"/>
        <end position="947"/>
    </location>
</feature>
<sequence>MRYIYARNFYWNLTDHKLFLFFVKIGSQQSHEEQPEPAVEQERPEEQPAALNQPIVDPAIKRPSRRLVFSDLDTSDEEPEKMPPKKRQRTSEAGVMIRDEDSISEYFKPVTPPSVKRMRLTERQREVMSAKKDKLPFMDDETQESASDSIAILKKRLPMEYLIDSQTGDDNMSQNAMDAPAKPGTGDKENVKDDQDSDKSIGPIDFSSIVNEKSPSRSPARSSSRKINTPTKYDNSPSRNAKSPSRSQETKNSDAKSNGNTLKTHSITSKSNGTAKNTGTTTTPTCNTTETPKRRSEKRSIFAESSGKKDITPFRSGRIDSFFKKEVKKDQKEDGNSKNDEKVDNKSEKDVKDGKDKKEQDSEGKSKKNLYSEGKNKKEKNKLQDSDVKSDSQKKKPGSEVKNKGEKAKLMDSEAKNTKKAYESEVKTRKPNSQHKQASETKDEQSDSDDSEDDKERKPTRKSPRSLKPKASVVTYLEDEDSDSTDEDDIILKPTSQEKKGKNDEKEEKKAKSEGEEEKKAKKGNKEVKEKDNKDSGSSSKEDSDENDKKYSGKKRGRKSKTSQNVQEDNKARRKSKVVSDNNVDSSQEDEDSDKSKEKTLKKDSEAKPGSTKGSDVKTGSTKGSEAKTGSTKDSEVNNGSKKDSGASKKEKLRKRNSDEDTVPKKPVDDEATKQRKEKIREMLRKNKKEEPKTSPWKTPELTSKTDLKKENASEVDKDAKADDKVEESSKIDYCSEVNDNLNNGLESVEKLKGDLEDEEQDKNGEESEEKNGEESEDKIDNSLESEVQSQIVPESAESTQDISDDDNVKVTGADTEDSEAESSTNVMEESVEEPMEVSESDSGVCSEASLSKSTESEEAKNAQTSSEPAEKPLELASEPKPESSKKVDVNNDSVEFIAEVPRTPERNPKPKQEGTPQSILRKQETPKSKRSERRVTFSADSEKRRRFRRMPASDCVAPDLVFCNDPITSMCMKLAQRKQGLRMDSVLKKNGIWTVGDFAGLPPSSITGMVYLKEPKLENVTNFLNFYKPASMGSPGDQTLFRNVDDAGNTPRRPAAVSSFMEQILKAEEKEKAEKEKSPENDGIQKNGDEHLKEKANVQKAEKDSIKTKSDEKEATVTKNGEDVSLGEAHDGEKAFEAVGRTENIKDASADSKIDATVARCIASQNPGSSAAASDVDDVEMMDVTSEASTGRNMFSNEDEADLRRQILATMNGVTATPNNSPTEPTVSNNSPTVSKSSSTVPDSGPTVIHGTPTNVNGTPTILHGTPTQGTPRTGSINDQIRQLHFKFMSSEMSQEEYATVSTTLCQFLTDVNRKQLLTIQMNQI</sequence>
<feature type="compositionally biased region" description="Basic and acidic residues" evidence="1">
    <location>
        <begin position="185"/>
        <end position="199"/>
    </location>
</feature>
<feature type="compositionally biased region" description="Basic and acidic residues" evidence="1">
    <location>
        <begin position="31"/>
        <end position="46"/>
    </location>
</feature>
<accession>A0A811KR34</accession>
<feature type="compositionally biased region" description="Polar residues" evidence="1">
    <location>
        <begin position="783"/>
        <end position="802"/>
    </location>
</feature>
<comment type="caution">
    <text evidence="2">The sequence shown here is derived from an EMBL/GenBank/DDBJ whole genome shotgun (WGS) entry which is preliminary data.</text>
</comment>
<reference evidence="2" key="1">
    <citation type="submission" date="2020-09" db="EMBL/GenBank/DDBJ databases">
        <authorList>
            <person name="Kikuchi T."/>
        </authorList>
    </citation>
    <scope>NUCLEOTIDE SEQUENCE</scope>
    <source>
        <strain evidence="2">SH1</strain>
    </source>
</reference>
<dbReference type="Proteomes" id="UP000783686">
    <property type="component" value="Unassembled WGS sequence"/>
</dbReference>
<feature type="compositionally biased region" description="Basic and acidic residues" evidence="1">
    <location>
        <begin position="1088"/>
        <end position="1129"/>
    </location>
</feature>
<evidence type="ECO:0000256" key="1">
    <source>
        <dbReference type="SAM" id="MobiDB-lite"/>
    </source>
</evidence>
<dbReference type="OrthoDB" id="5876025at2759"/>
<gene>
    <name evidence="2" type="ORF">BOKJ2_LOCUS7359</name>
</gene>
<dbReference type="EMBL" id="CAJFCW020000004">
    <property type="protein sequence ID" value="CAG9109401.1"/>
    <property type="molecule type" value="Genomic_DNA"/>
</dbReference>
<feature type="compositionally biased region" description="Basic and acidic residues" evidence="1">
    <location>
        <begin position="922"/>
        <end position="944"/>
    </location>
</feature>
<feature type="compositionally biased region" description="Polar residues" evidence="1">
    <location>
        <begin position="1253"/>
        <end position="1277"/>
    </location>
</feature>
<feature type="region of interest" description="Disordered" evidence="1">
    <location>
        <begin position="121"/>
        <end position="146"/>
    </location>
</feature>
<feature type="compositionally biased region" description="Polar residues" evidence="1">
    <location>
        <begin position="612"/>
        <end position="630"/>
    </location>
</feature>
<proteinExistence type="predicted"/>
<feature type="compositionally biased region" description="Polar residues" evidence="1">
    <location>
        <begin position="164"/>
        <end position="176"/>
    </location>
</feature>
<feature type="compositionally biased region" description="Low complexity" evidence="1">
    <location>
        <begin position="273"/>
        <end position="290"/>
    </location>
</feature>
<feature type="compositionally biased region" description="Basic residues" evidence="1">
    <location>
        <begin position="552"/>
        <end position="561"/>
    </location>
</feature>
<feature type="compositionally biased region" description="Polar residues" evidence="1">
    <location>
        <begin position="1215"/>
        <end position="1226"/>
    </location>
</feature>
<feature type="compositionally biased region" description="Basic and acidic residues" evidence="1">
    <location>
        <begin position="903"/>
        <end position="913"/>
    </location>
</feature>
<feature type="compositionally biased region" description="Basic and acidic residues" evidence="1">
    <location>
        <begin position="291"/>
        <end position="366"/>
    </location>
</feature>
<feature type="region of interest" description="Disordered" evidence="1">
    <location>
        <begin position="1036"/>
        <end position="1129"/>
    </location>
</feature>
<feature type="compositionally biased region" description="Basic and acidic residues" evidence="1">
    <location>
        <begin position="762"/>
        <end position="782"/>
    </location>
</feature>
<feature type="compositionally biased region" description="Basic and acidic residues" evidence="1">
    <location>
        <begin position="381"/>
        <end position="428"/>
    </location>
</feature>
<feature type="compositionally biased region" description="Basic and acidic residues" evidence="1">
    <location>
        <begin position="121"/>
        <end position="137"/>
    </location>
</feature>
<feature type="compositionally biased region" description="Polar residues" evidence="1">
    <location>
        <begin position="255"/>
        <end position="272"/>
    </location>
</feature>
<feature type="compositionally biased region" description="Acidic residues" evidence="1">
    <location>
        <begin position="477"/>
        <end position="489"/>
    </location>
</feature>
<feature type="region of interest" description="Disordered" evidence="1">
    <location>
        <begin position="1215"/>
        <end position="1277"/>
    </location>
</feature>
<feature type="compositionally biased region" description="Basic and acidic residues" evidence="1">
    <location>
        <begin position="704"/>
        <end position="731"/>
    </location>
</feature>
<keyword evidence="3" id="KW-1185">Reference proteome</keyword>
<dbReference type="EMBL" id="CAJFDH010000004">
    <property type="protein sequence ID" value="CAD5218149.1"/>
    <property type="molecule type" value="Genomic_DNA"/>
</dbReference>
<feature type="compositionally biased region" description="Basic and acidic residues" evidence="1">
    <location>
        <begin position="594"/>
        <end position="607"/>
    </location>
</feature>
<feature type="compositionally biased region" description="Basic and acidic residues" evidence="1">
    <location>
        <begin position="869"/>
        <end position="890"/>
    </location>
</feature>
<feature type="compositionally biased region" description="Low complexity" evidence="1">
    <location>
        <begin position="1227"/>
        <end position="1245"/>
    </location>
</feature>
<feature type="compositionally biased region" description="Basic and acidic residues" evidence="1">
    <location>
        <begin position="631"/>
        <end position="693"/>
    </location>
</feature>
<feature type="compositionally biased region" description="Basic and acidic residues" evidence="1">
    <location>
        <begin position="1066"/>
        <end position="1081"/>
    </location>
</feature>
<dbReference type="Proteomes" id="UP000614601">
    <property type="component" value="Unassembled WGS sequence"/>
</dbReference>
<feature type="region of interest" description="Disordered" evidence="1">
    <location>
        <begin position="31"/>
        <end position="109"/>
    </location>
</feature>
<feature type="compositionally biased region" description="Polar residues" evidence="1">
    <location>
        <begin position="226"/>
        <end position="247"/>
    </location>
</feature>
<feature type="compositionally biased region" description="Basic and acidic residues" evidence="1">
    <location>
        <begin position="496"/>
        <end position="535"/>
    </location>
</feature>
<evidence type="ECO:0000313" key="2">
    <source>
        <dbReference type="EMBL" id="CAD5218149.1"/>
    </source>
</evidence>
<name>A0A811KR34_9BILA</name>
<organism evidence="2 3">
    <name type="scientific">Bursaphelenchus okinawaensis</name>
    <dbReference type="NCBI Taxonomy" id="465554"/>
    <lineage>
        <taxon>Eukaryota</taxon>
        <taxon>Metazoa</taxon>
        <taxon>Ecdysozoa</taxon>
        <taxon>Nematoda</taxon>
        <taxon>Chromadorea</taxon>
        <taxon>Rhabditida</taxon>
        <taxon>Tylenchina</taxon>
        <taxon>Tylenchomorpha</taxon>
        <taxon>Aphelenchoidea</taxon>
        <taxon>Aphelenchoididae</taxon>
        <taxon>Bursaphelenchus</taxon>
    </lineage>
</organism>
<feature type="compositionally biased region" description="Acidic residues" evidence="1">
    <location>
        <begin position="830"/>
        <end position="840"/>
    </location>
</feature>
<evidence type="ECO:0000313" key="3">
    <source>
        <dbReference type="Proteomes" id="UP000614601"/>
    </source>
</evidence>
<feature type="compositionally biased region" description="Basic residues" evidence="1">
    <location>
        <begin position="458"/>
        <end position="468"/>
    </location>
</feature>
<protein>
    <submittedName>
        <fullName evidence="2">Uncharacterized protein</fullName>
    </submittedName>
</protein>